<accession>A0ABU5JVQ1</accession>
<comment type="caution">
    <text evidence="1">The sequence shown here is derived from an EMBL/GenBank/DDBJ whole genome shotgun (WGS) entry which is preliminary data.</text>
</comment>
<reference evidence="2" key="1">
    <citation type="submission" date="2023-11" db="EMBL/GenBank/DDBJ databases">
        <title>Genome Sequence of Bacillus pseudomycoides stain BUPM19.</title>
        <authorList>
            <person name="Farhat A."/>
        </authorList>
    </citation>
    <scope>NUCLEOTIDE SEQUENCE [LARGE SCALE GENOMIC DNA]</scope>
    <source>
        <strain evidence="2">BUPM19</strain>
    </source>
</reference>
<name>A0ABU5JVQ1_9BACI</name>
<dbReference type="EMBL" id="JAXOVW010000017">
    <property type="protein sequence ID" value="MDZ5607509.1"/>
    <property type="molecule type" value="Genomic_DNA"/>
</dbReference>
<proteinExistence type="predicted"/>
<evidence type="ECO:0000313" key="1">
    <source>
        <dbReference type="EMBL" id="MDZ5607509.1"/>
    </source>
</evidence>
<dbReference type="Proteomes" id="UP001291930">
    <property type="component" value="Unassembled WGS sequence"/>
</dbReference>
<gene>
    <name evidence="1" type="ORF">U2I54_10500</name>
</gene>
<dbReference type="RefSeq" id="WP_307802523.1">
    <property type="nucleotide sequence ID" value="NZ_JAXOVW010000017.1"/>
</dbReference>
<sequence>MISFIIKQHDDRNNLSFRQFCEQTFKNESVLIII</sequence>
<evidence type="ECO:0000313" key="2">
    <source>
        <dbReference type="Proteomes" id="UP001291930"/>
    </source>
</evidence>
<organism evidence="1 2">
    <name type="scientific">Bacillus bingmayongensis</name>
    <dbReference type="NCBI Taxonomy" id="1150157"/>
    <lineage>
        <taxon>Bacteria</taxon>
        <taxon>Bacillati</taxon>
        <taxon>Bacillota</taxon>
        <taxon>Bacilli</taxon>
        <taxon>Bacillales</taxon>
        <taxon>Bacillaceae</taxon>
        <taxon>Bacillus</taxon>
    </lineage>
</organism>
<protein>
    <submittedName>
        <fullName evidence="1">GTP pyrophosphokinase</fullName>
    </submittedName>
</protein>
<keyword evidence="2" id="KW-1185">Reference proteome</keyword>